<protein>
    <submittedName>
        <fullName evidence="1">Uncharacterized protein</fullName>
    </submittedName>
</protein>
<proteinExistence type="predicted"/>
<organism evidence="1 2">
    <name type="scientific">Ehrlichia chaffeensis (strain ATCC CRL-10679 / Arkansas)</name>
    <dbReference type="NCBI Taxonomy" id="205920"/>
    <lineage>
        <taxon>Bacteria</taxon>
        <taxon>Pseudomonadati</taxon>
        <taxon>Pseudomonadota</taxon>
        <taxon>Alphaproteobacteria</taxon>
        <taxon>Rickettsiales</taxon>
        <taxon>Anaplasmataceae</taxon>
        <taxon>Ehrlichia</taxon>
    </lineage>
</organism>
<name>Q2GI22_EHRCR</name>
<gene>
    <name evidence="1" type="ordered locus">ECH_0081</name>
</gene>
<evidence type="ECO:0000313" key="2">
    <source>
        <dbReference type="Proteomes" id="UP000008320"/>
    </source>
</evidence>
<dbReference type="HOGENOM" id="CLU_3403279_0_0_5"/>
<dbReference type="Proteomes" id="UP000008320">
    <property type="component" value="Chromosome"/>
</dbReference>
<dbReference type="AlphaFoldDB" id="Q2GI22"/>
<keyword evidence="2" id="KW-1185">Reference proteome</keyword>
<evidence type="ECO:0000313" key="1">
    <source>
        <dbReference type="EMBL" id="ABD44552.1"/>
    </source>
</evidence>
<dbReference type="KEGG" id="ech:ECH_0081"/>
<sequence length="30" mass="3727">MWFSEFCALEKENVNFTEKHFFNIFNLELV</sequence>
<dbReference type="EMBL" id="CP000236">
    <property type="protein sequence ID" value="ABD44552.1"/>
    <property type="molecule type" value="Genomic_DNA"/>
</dbReference>
<accession>Q2GI22</accession>
<reference evidence="1 2" key="1">
    <citation type="journal article" date="2006" name="PLoS Genet.">
        <title>Comparative genomics of emerging human ehrlichiosis agents.</title>
        <authorList>
            <person name="Dunning Hotopp J.C."/>
            <person name="Lin M."/>
            <person name="Madupu R."/>
            <person name="Crabtree J."/>
            <person name="Angiuoli S.V."/>
            <person name="Eisen J.A."/>
            <person name="Seshadri R."/>
            <person name="Ren Q."/>
            <person name="Wu M."/>
            <person name="Utterback T.R."/>
            <person name="Smith S."/>
            <person name="Lewis M."/>
            <person name="Khouri H."/>
            <person name="Zhang C."/>
            <person name="Niu H."/>
            <person name="Lin Q."/>
            <person name="Ohashi N."/>
            <person name="Zhi N."/>
            <person name="Nelson W."/>
            <person name="Brinkac L.M."/>
            <person name="Dodson R.J."/>
            <person name="Rosovitz M.J."/>
            <person name="Sundaram J."/>
            <person name="Daugherty S.C."/>
            <person name="Davidsen T."/>
            <person name="Durkin A.S."/>
            <person name="Gwinn M."/>
            <person name="Haft D.H."/>
            <person name="Selengut J.D."/>
            <person name="Sullivan S.A."/>
            <person name="Zafar N."/>
            <person name="Zhou L."/>
            <person name="Benahmed F."/>
            <person name="Forberger H."/>
            <person name="Halpin R."/>
            <person name="Mulligan S."/>
            <person name="Robinson J."/>
            <person name="White O."/>
            <person name="Rikihisa Y."/>
            <person name="Tettelin H."/>
        </authorList>
    </citation>
    <scope>NUCLEOTIDE SEQUENCE [LARGE SCALE GENOMIC DNA]</scope>
    <source>
        <strain evidence="2">ATCC CRL-10679 / Arkansas</strain>
    </source>
</reference>
<dbReference type="STRING" id="205920.ECH_0081"/>